<proteinExistence type="predicted"/>
<keyword evidence="2" id="KW-1185">Reference proteome</keyword>
<name>A0A0V0YSF8_TRIBR</name>
<accession>A0A0V0YSF8</accession>
<reference evidence="1 2" key="1">
    <citation type="submission" date="2015-01" db="EMBL/GenBank/DDBJ databases">
        <title>Evolution of Trichinella species and genotypes.</title>
        <authorList>
            <person name="Korhonen P.K."/>
            <person name="Edoardo P."/>
            <person name="Giuseppe L.R."/>
            <person name="Gasser R.B."/>
        </authorList>
    </citation>
    <scope>NUCLEOTIDE SEQUENCE [LARGE SCALE GENOMIC DNA]</scope>
    <source>
        <strain evidence="1">ISS120</strain>
    </source>
</reference>
<feature type="non-terminal residue" evidence="1">
    <location>
        <position position="50"/>
    </location>
</feature>
<evidence type="ECO:0000313" key="1">
    <source>
        <dbReference type="EMBL" id="KRY03186.1"/>
    </source>
</evidence>
<dbReference type="AlphaFoldDB" id="A0A0V0YSF8"/>
<gene>
    <name evidence="1" type="ORF">T03_5585</name>
</gene>
<organism evidence="1 2">
    <name type="scientific">Trichinella britovi</name>
    <name type="common">Parasitic roundworm</name>
    <dbReference type="NCBI Taxonomy" id="45882"/>
    <lineage>
        <taxon>Eukaryota</taxon>
        <taxon>Metazoa</taxon>
        <taxon>Ecdysozoa</taxon>
        <taxon>Nematoda</taxon>
        <taxon>Enoplea</taxon>
        <taxon>Dorylaimia</taxon>
        <taxon>Trichinellida</taxon>
        <taxon>Trichinellidae</taxon>
        <taxon>Trichinella</taxon>
    </lineage>
</organism>
<evidence type="ECO:0000313" key="2">
    <source>
        <dbReference type="Proteomes" id="UP000054653"/>
    </source>
</evidence>
<protein>
    <submittedName>
        <fullName evidence="1">Uncharacterized protein</fullName>
    </submittedName>
</protein>
<sequence length="50" mass="5865">MPIYLPHLTNGIDQRTQLTNKRFDTTYPQPFTDLGFLHLSSFFSMCIIFP</sequence>
<dbReference type="Proteomes" id="UP000054653">
    <property type="component" value="Unassembled WGS sequence"/>
</dbReference>
<dbReference type="EMBL" id="JYDI01006752">
    <property type="protein sequence ID" value="KRY03186.1"/>
    <property type="molecule type" value="Genomic_DNA"/>
</dbReference>
<comment type="caution">
    <text evidence="1">The sequence shown here is derived from an EMBL/GenBank/DDBJ whole genome shotgun (WGS) entry which is preliminary data.</text>
</comment>